<dbReference type="OrthoDB" id="9801867at2"/>
<dbReference type="CDD" id="cd13595">
    <property type="entry name" value="PBP2_HisGs"/>
    <property type="match status" value="1"/>
</dbReference>
<keyword evidence="10 16" id="KW-0328">Glycosyltransferase</keyword>
<dbReference type="FunFam" id="3.40.190.10:FF:000008">
    <property type="entry name" value="ATP phosphoribosyltransferase"/>
    <property type="match status" value="1"/>
</dbReference>
<comment type="pathway">
    <text evidence="3 16">Amino-acid biosynthesis; L-histidine biosynthesis; L-histidine from 5-phospho-alpha-D-ribose 1-diphosphate: step 1/9.</text>
</comment>
<dbReference type="AlphaFoldDB" id="A0A1M6KWA1"/>
<evidence type="ECO:0000256" key="5">
    <source>
        <dbReference type="ARBA" id="ARBA00011496"/>
    </source>
</evidence>
<comment type="similarity">
    <text evidence="4 16">Belongs to the ATP phosphoribosyltransferase family. Short subfamily.</text>
</comment>
<evidence type="ECO:0000256" key="14">
    <source>
        <dbReference type="ARBA" id="ARBA00023102"/>
    </source>
</evidence>
<dbReference type="InterPro" id="IPR018198">
    <property type="entry name" value="ATP_PRibTrfase_CS"/>
</dbReference>
<evidence type="ECO:0000256" key="1">
    <source>
        <dbReference type="ARBA" id="ARBA00000915"/>
    </source>
</evidence>
<dbReference type="SUPFAM" id="SSF53850">
    <property type="entry name" value="Periplasmic binding protein-like II"/>
    <property type="match status" value="1"/>
</dbReference>
<proteinExistence type="inferred from homology"/>
<keyword evidence="11 16" id="KW-0808">Transferase</keyword>
<keyword evidence="19" id="KW-1185">Reference proteome</keyword>
<keyword evidence="14 16" id="KW-0368">Histidine biosynthesis</keyword>
<dbReference type="Proteomes" id="UP000184016">
    <property type="component" value="Unassembled WGS sequence"/>
</dbReference>
<dbReference type="PANTHER" id="PTHR21403">
    <property type="entry name" value="ATP PHOSPHORIBOSYLTRANSFERASE ATP-PRTASE"/>
    <property type="match status" value="1"/>
</dbReference>
<dbReference type="STRING" id="1830138.SAMN05443507_10230"/>
<organism evidence="18 19">
    <name type="scientific">Alicyclobacillus tolerans</name>
    <dbReference type="NCBI Taxonomy" id="90970"/>
    <lineage>
        <taxon>Bacteria</taxon>
        <taxon>Bacillati</taxon>
        <taxon>Bacillota</taxon>
        <taxon>Bacilli</taxon>
        <taxon>Bacillales</taxon>
        <taxon>Alicyclobacillaceae</taxon>
        <taxon>Alicyclobacillus</taxon>
    </lineage>
</organism>
<comment type="domain">
    <text evidence="16">Lacks the C-terminal regulatory region which is replaced by HisZ.</text>
</comment>
<evidence type="ECO:0000256" key="15">
    <source>
        <dbReference type="ARBA" id="ARBA00024861"/>
    </source>
</evidence>
<keyword evidence="13 16" id="KW-0067">ATP-binding</keyword>
<dbReference type="Pfam" id="PF01634">
    <property type="entry name" value="HisG"/>
    <property type="match status" value="1"/>
</dbReference>
<gene>
    <name evidence="16" type="primary">hisG</name>
    <name evidence="18" type="ORF">SAMN05443507_10230</name>
</gene>
<evidence type="ECO:0000256" key="9">
    <source>
        <dbReference type="ARBA" id="ARBA00022605"/>
    </source>
</evidence>
<comment type="subunit">
    <text evidence="5 16">Heteromultimer composed of HisG and HisZ subunits.</text>
</comment>
<dbReference type="PANTHER" id="PTHR21403:SF8">
    <property type="entry name" value="ATP PHOSPHORIBOSYLTRANSFERASE"/>
    <property type="match status" value="1"/>
</dbReference>
<dbReference type="PROSITE" id="PS01316">
    <property type="entry name" value="ATP_P_PHORIBOSYLTR"/>
    <property type="match status" value="1"/>
</dbReference>
<keyword evidence="12 16" id="KW-0547">Nucleotide-binding</keyword>
<evidence type="ECO:0000256" key="6">
    <source>
        <dbReference type="ARBA" id="ARBA00011946"/>
    </source>
</evidence>
<comment type="catalytic activity">
    <reaction evidence="1 16">
        <text>1-(5-phospho-beta-D-ribosyl)-ATP + diphosphate = 5-phospho-alpha-D-ribose 1-diphosphate + ATP</text>
        <dbReference type="Rhea" id="RHEA:18473"/>
        <dbReference type="ChEBI" id="CHEBI:30616"/>
        <dbReference type="ChEBI" id="CHEBI:33019"/>
        <dbReference type="ChEBI" id="CHEBI:58017"/>
        <dbReference type="ChEBI" id="CHEBI:73183"/>
        <dbReference type="EC" id="2.4.2.17"/>
    </reaction>
</comment>
<dbReference type="GO" id="GO:0005524">
    <property type="term" value="F:ATP binding"/>
    <property type="evidence" value="ECO:0007669"/>
    <property type="project" value="UniProtKB-KW"/>
</dbReference>
<reference evidence="19" key="1">
    <citation type="submission" date="2016-11" db="EMBL/GenBank/DDBJ databases">
        <authorList>
            <person name="Varghese N."/>
            <person name="Submissions S."/>
        </authorList>
    </citation>
    <scope>NUCLEOTIDE SEQUENCE [LARGE SCALE GENOMIC DNA]</scope>
    <source>
        <strain evidence="19">USBA-503</strain>
    </source>
</reference>
<accession>A0A1M6KWA1</accession>
<dbReference type="InterPro" id="IPR001348">
    <property type="entry name" value="ATP_PRibTrfase_HisG"/>
</dbReference>
<comment type="subcellular location">
    <subcellularLocation>
        <location evidence="2 16">Cytoplasm</location>
    </subcellularLocation>
</comment>
<evidence type="ECO:0000256" key="12">
    <source>
        <dbReference type="ARBA" id="ARBA00022741"/>
    </source>
</evidence>
<dbReference type="InterPro" id="IPR013820">
    <property type="entry name" value="ATP_PRibTrfase_cat"/>
</dbReference>
<evidence type="ECO:0000256" key="13">
    <source>
        <dbReference type="ARBA" id="ARBA00022840"/>
    </source>
</evidence>
<comment type="function">
    <text evidence="15 16">Catalyzes the condensation of ATP and 5-phosphoribose 1-diphosphate to form N'-(5'-phosphoribosyl)-ATP (PR-ATP). Has a crucial role in the pathway because the rate of histidine biosynthesis seems to be controlled primarily by regulation of HisG enzymatic activity.</text>
</comment>
<dbReference type="EMBL" id="FRAF01000002">
    <property type="protein sequence ID" value="SHJ63247.1"/>
    <property type="molecule type" value="Genomic_DNA"/>
</dbReference>
<dbReference type="GO" id="GO:0005737">
    <property type="term" value="C:cytoplasm"/>
    <property type="evidence" value="ECO:0007669"/>
    <property type="project" value="UniProtKB-SubCell"/>
</dbReference>
<evidence type="ECO:0000256" key="16">
    <source>
        <dbReference type="HAMAP-Rule" id="MF_01018"/>
    </source>
</evidence>
<evidence type="ECO:0000313" key="19">
    <source>
        <dbReference type="Proteomes" id="UP000184016"/>
    </source>
</evidence>
<keyword evidence="8 16" id="KW-0963">Cytoplasm</keyword>
<dbReference type="GO" id="GO:0000105">
    <property type="term" value="P:L-histidine biosynthetic process"/>
    <property type="evidence" value="ECO:0007669"/>
    <property type="project" value="UniProtKB-UniRule"/>
</dbReference>
<dbReference type="GO" id="GO:0003879">
    <property type="term" value="F:ATP phosphoribosyltransferase activity"/>
    <property type="evidence" value="ECO:0007669"/>
    <property type="project" value="UniProtKB-UniRule"/>
</dbReference>
<evidence type="ECO:0000256" key="4">
    <source>
        <dbReference type="ARBA" id="ARBA00009489"/>
    </source>
</evidence>
<evidence type="ECO:0000256" key="7">
    <source>
        <dbReference type="ARBA" id="ARBA00020998"/>
    </source>
</evidence>
<dbReference type="RefSeq" id="WP_072872797.1">
    <property type="nucleotide sequence ID" value="NZ_FRAF01000002.1"/>
</dbReference>
<keyword evidence="9 16" id="KW-0028">Amino-acid biosynthesis</keyword>
<evidence type="ECO:0000256" key="3">
    <source>
        <dbReference type="ARBA" id="ARBA00004667"/>
    </source>
</evidence>
<evidence type="ECO:0000313" key="18">
    <source>
        <dbReference type="EMBL" id="SHJ63247.1"/>
    </source>
</evidence>
<evidence type="ECO:0000256" key="10">
    <source>
        <dbReference type="ARBA" id="ARBA00022676"/>
    </source>
</evidence>
<dbReference type="NCBIfam" id="TIGR00070">
    <property type="entry name" value="hisG"/>
    <property type="match status" value="1"/>
</dbReference>
<evidence type="ECO:0000259" key="17">
    <source>
        <dbReference type="Pfam" id="PF01634"/>
    </source>
</evidence>
<protein>
    <recommendedName>
        <fullName evidence="7 16">ATP phosphoribosyltransferase</fullName>
        <shortName evidence="16">ATP-PRT</shortName>
        <shortName evidence="16">ATP-PRTase</shortName>
        <ecNumber evidence="6 16">2.4.2.17</ecNumber>
    </recommendedName>
</protein>
<dbReference type="UniPathway" id="UPA00031">
    <property type="reaction ID" value="UER00006"/>
</dbReference>
<dbReference type="HAMAP" id="MF_01018">
    <property type="entry name" value="HisG_Short"/>
    <property type="match status" value="1"/>
</dbReference>
<evidence type="ECO:0000256" key="2">
    <source>
        <dbReference type="ARBA" id="ARBA00004496"/>
    </source>
</evidence>
<dbReference type="Gene3D" id="3.40.190.10">
    <property type="entry name" value="Periplasmic binding protein-like II"/>
    <property type="match status" value="2"/>
</dbReference>
<sequence>MLTIALAKGRTAEDTLPLLEQSGWPLAENFFTSRALVFPAHSPILGELQYLLAKPMDVPTYVQYGVADLGIVGKDILLEQQSDVYELINLGTARCTLCLAGKPETKMNQIRRVATKYPRLAEAYFRSEGLSVELVELGGSIELAAVIGLADAIFDLVQTGATLAANGLQVLHECHKISARLIANRSSFRLKQDKLEPLLVALQKATTDGEGWI</sequence>
<evidence type="ECO:0000256" key="8">
    <source>
        <dbReference type="ARBA" id="ARBA00022490"/>
    </source>
</evidence>
<evidence type="ECO:0000256" key="11">
    <source>
        <dbReference type="ARBA" id="ARBA00022679"/>
    </source>
</evidence>
<dbReference type="InterPro" id="IPR024893">
    <property type="entry name" value="ATP_PRibTrfase_HisG_short"/>
</dbReference>
<dbReference type="EC" id="2.4.2.17" evidence="6 16"/>
<feature type="domain" description="ATP phosphoribosyltransferase catalytic" evidence="17">
    <location>
        <begin position="54"/>
        <end position="203"/>
    </location>
</feature>
<name>A0A1M6KWA1_9BACL</name>